<protein>
    <submittedName>
        <fullName evidence="2">Uncharacterized protein</fullName>
    </submittedName>
</protein>
<sequence>MKFLVVIALCAAVASANLIGPITAIDQAAEIKEIIAAINHPSTDPATAAALQQMLDQFLAASQPNPIHVGPAIVDGEYEPIHVGPAIVDGEHEPIHVGPAIVDGEYEPISVGPAIIDGEYEPISVGPAIVDESVVGASSPLVQIIINVKPNSGSSVINPAPVIVDDFHGLPVIVDRPELIITPVEEPQSEPINVVDMPDSPPAVGPITPVNVPDFLN</sequence>
<keyword evidence="1" id="KW-0732">Signal</keyword>
<feature type="non-terminal residue" evidence="2">
    <location>
        <position position="217"/>
    </location>
</feature>
<feature type="chain" id="PRO_5035420193" evidence="1">
    <location>
        <begin position="17"/>
        <end position="217"/>
    </location>
</feature>
<gene>
    <name evidence="2" type="ORF">BINO364_LOCUS378</name>
</gene>
<evidence type="ECO:0000313" key="2">
    <source>
        <dbReference type="EMBL" id="CAH0713189.1"/>
    </source>
</evidence>
<dbReference type="OrthoDB" id="7491799at2759"/>
<evidence type="ECO:0000256" key="1">
    <source>
        <dbReference type="SAM" id="SignalP"/>
    </source>
</evidence>
<organism evidence="2 3">
    <name type="scientific">Brenthis ino</name>
    <name type="common">lesser marbled fritillary</name>
    <dbReference type="NCBI Taxonomy" id="405034"/>
    <lineage>
        <taxon>Eukaryota</taxon>
        <taxon>Metazoa</taxon>
        <taxon>Ecdysozoa</taxon>
        <taxon>Arthropoda</taxon>
        <taxon>Hexapoda</taxon>
        <taxon>Insecta</taxon>
        <taxon>Pterygota</taxon>
        <taxon>Neoptera</taxon>
        <taxon>Endopterygota</taxon>
        <taxon>Lepidoptera</taxon>
        <taxon>Glossata</taxon>
        <taxon>Ditrysia</taxon>
        <taxon>Papilionoidea</taxon>
        <taxon>Nymphalidae</taxon>
        <taxon>Heliconiinae</taxon>
        <taxon>Argynnini</taxon>
        <taxon>Brenthis</taxon>
    </lineage>
</organism>
<proteinExistence type="predicted"/>
<feature type="signal peptide" evidence="1">
    <location>
        <begin position="1"/>
        <end position="16"/>
    </location>
</feature>
<accession>A0A8J9Y0K9</accession>
<evidence type="ECO:0000313" key="3">
    <source>
        <dbReference type="Proteomes" id="UP000838878"/>
    </source>
</evidence>
<reference evidence="2" key="1">
    <citation type="submission" date="2021-12" db="EMBL/GenBank/DDBJ databases">
        <authorList>
            <person name="Martin H S."/>
        </authorList>
    </citation>
    <scope>NUCLEOTIDE SEQUENCE</scope>
</reference>
<dbReference type="EMBL" id="OV170221">
    <property type="protein sequence ID" value="CAH0713189.1"/>
    <property type="molecule type" value="Genomic_DNA"/>
</dbReference>
<name>A0A8J9Y0K9_9NEOP</name>
<dbReference type="Proteomes" id="UP000838878">
    <property type="component" value="Chromosome 1"/>
</dbReference>
<dbReference type="AlphaFoldDB" id="A0A8J9Y0K9"/>
<keyword evidence="3" id="KW-1185">Reference proteome</keyword>